<accession>A0A699X7F1</accession>
<dbReference type="EMBL" id="BKCJ011819671">
    <property type="protein sequence ID" value="GFD55607.1"/>
    <property type="molecule type" value="Genomic_DNA"/>
</dbReference>
<protein>
    <submittedName>
        <fullName evidence="2">Uncharacterized protein</fullName>
    </submittedName>
</protein>
<evidence type="ECO:0000313" key="2">
    <source>
        <dbReference type="EMBL" id="GFD55607.1"/>
    </source>
</evidence>
<dbReference type="AlphaFoldDB" id="A0A699X7F1"/>
<feature type="non-terminal residue" evidence="2">
    <location>
        <position position="57"/>
    </location>
</feature>
<sequence length="57" mass="6194">MEHAIELTDPVPQTPYDLPLLGGHTPGSDEGSMTLKELTDLCTTLSQKVLDLEKVKS</sequence>
<evidence type="ECO:0000256" key="1">
    <source>
        <dbReference type="SAM" id="MobiDB-lite"/>
    </source>
</evidence>
<feature type="region of interest" description="Disordered" evidence="1">
    <location>
        <begin position="1"/>
        <end position="32"/>
    </location>
</feature>
<name>A0A699X7F1_TANCI</name>
<comment type="caution">
    <text evidence="2">The sequence shown here is derived from an EMBL/GenBank/DDBJ whole genome shotgun (WGS) entry which is preliminary data.</text>
</comment>
<proteinExistence type="predicted"/>
<organism evidence="2">
    <name type="scientific">Tanacetum cinerariifolium</name>
    <name type="common">Dalmatian daisy</name>
    <name type="synonym">Chrysanthemum cinerariifolium</name>
    <dbReference type="NCBI Taxonomy" id="118510"/>
    <lineage>
        <taxon>Eukaryota</taxon>
        <taxon>Viridiplantae</taxon>
        <taxon>Streptophyta</taxon>
        <taxon>Embryophyta</taxon>
        <taxon>Tracheophyta</taxon>
        <taxon>Spermatophyta</taxon>
        <taxon>Magnoliopsida</taxon>
        <taxon>eudicotyledons</taxon>
        <taxon>Gunneridae</taxon>
        <taxon>Pentapetalae</taxon>
        <taxon>asterids</taxon>
        <taxon>campanulids</taxon>
        <taxon>Asterales</taxon>
        <taxon>Asteraceae</taxon>
        <taxon>Asteroideae</taxon>
        <taxon>Anthemideae</taxon>
        <taxon>Anthemidinae</taxon>
        <taxon>Tanacetum</taxon>
    </lineage>
</organism>
<reference evidence="2" key="1">
    <citation type="journal article" date="2019" name="Sci. Rep.">
        <title>Draft genome of Tanacetum cinerariifolium, the natural source of mosquito coil.</title>
        <authorList>
            <person name="Yamashiro T."/>
            <person name="Shiraishi A."/>
            <person name="Satake H."/>
            <person name="Nakayama K."/>
        </authorList>
    </citation>
    <scope>NUCLEOTIDE SEQUENCE</scope>
</reference>
<gene>
    <name evidence="2" type="ORF">Tci_927576</name>
</gene>